<feature type="compositionally biased region" description="Basic and acidic residues" evidence="1">
    <location>
        <begin position="88"/>
        <end position="108"/>
    </location>
</feature>
<dbReference type="RefSeq" id="WP_189091474.1">
    <property type="nucleotide sequence ID" value="NZ_BMQL01000019.1"/>
</dbReference>
<comment type="caution">
    <text evidence="2">The sequence shown here is derived from an EMBL/GenBank/DDBJ whole genome shotgun (WGS) entry which is preliminary data.</text>
</comment>
<feature type="region of interest" description="Disordered" evidence="1">
    <location>
        <begin position="84"/>
        <end position="109"/>
    </location>
</feature>
<reference evidence="2" key="2">
    <citation type="submission" date="2020-09" db="EMBL/GenBank/DDBJ databases">
        <authorList>
            <person name="Sun Q."/>
            <person name="Ohkuma M."/>
        </authorList>
    </citation>
    <scope>NUCLEOTIDE SEQUENCE</scope>
    <source>
        <strain evidence="2">JCM 31311</strain>
    </source>
</reference>
<accession>A0A918F7J7</accession>
<sequence>MCDALVWPDWNDQGRPLSLTCLVSQALGTVRSDPLNYPVLMHFPQLQRDARLLVQACLEGDEAQVIIDRADAYLNTLLHVRRAAASAPRDKDARDRAKDRFPQADKARAAMQAQVQLQIQLASPQPTLF</sequence>
<evidence type="ECO:0000256" key="1">
    <source>
        <dbReference type="SAM" id="MobiDB-lite"/>
    </source>
</evidence>
<reference evidence="2" key="1">
    <citation type="journal article" date="2014" name="Int. J. Syst. Evol. Microbiol.">
        <title>Complete genome sequence of Corynebacterium casei LMG S-19264T (=DSM 44701T), isolated from a smear-ripened cheese.</title>
        <authorList>
            <consortium name="US DOE Joint Genome Institute (JGI-PGF)"/>
            <person name="Walter F."/>
            <person name="Albersmeier A."/>
            <person name="Kalinowski J."/>
            <person name="Ruckert C."/>
        </authorList>
    </citation>
    <scope>NUCLEOTIDE SEQUENCE</scope>
    <source>
        <strain evidence="2">JCM 31311</strain>
    </source>
</reference>
<evidence type="ECO:0000313" key="3">
    <source>
        <dbReference type="Proteomes" id="UP000603865"/>
    </source>
</evidence>
<dbReference type="AlphaFoldDB" id="A0A918F7J7"/>
<keyword evidence="3" id="KW-1185">Reference proteome</keyword>
<dbReference type="Proteomes" id="UP000603865">
    <property type="component" value="Unassembled WGS sequence"/>
</dbReference>
<organism evidence="2 3">
    <name type="scientific">Deinococcus ruber</name>
    <dbReference type="NCBI Taxonomy" id="1848197"/>
    <lineage>
        <taxon>Bacteria</taxon>
        <taxon>Thermotogati</taxon>
        <taxon>Deinococcota</taxon>
        <taxon>Deinococci</taxon>
        <taxon>Deinococcales</taxon>
        <taxon>Deinococcaceae</taxon>
        <taxon>Deinococcus</taxon>
    </lineage>
</organism>
<evidence type="ECO:0000313" key="2">
    <source>
        <dbReference type="EMBL" id="GGR16552.1"/>
    </source>
</evidence>
<proteinExistence type="predicted"/>
<protein>
    <submittedName>
        <fullName evidence="2">Uncharacterized protein</fullName>
    </submittedName>
</protein>
<name>A0A918F7J7_9DEIO</name>
<dbReference type="EMBL" id="BMQL01000019">
    <property type="protein sequence ID" value="GGR16552.1"/>
    <property type="molecule type" value="Genomic_DNA"/>
</dbReference>
<gene>
    <name evidence="2" type="ORF">GCM10008957_31500</name>
</gene>